<dbReference type="PROSITE" id="PS50927">
    <property type="entry name" value="BULB_LECTIN"/>
    <property type="match status" value="1"/>
</dbReference>
<evidence type="ECO:0000256" key="20">
    <source>
        <dbReference type="SAM" id="Phobius"/>
    </source>
</evidence>
<dbReference type="InterPro" id="IPR000858">
    <property type="entry name" value="S_locus_glycoprot_dom"/>
</dbReference>
<dbReference type="Gene3D" id="3.50.4.10">
    <property type="entry name" value="Hepatocyte Growth Factor"/>
    <property type="match status" value="1"/>
</dbReference>
<dbReference type="PROSITE" id="PS50011">
    <property type="entry name" value="PROTEIN_KINASE_DOM"/>
    <property type="match status" value="1"/>
</dbReference>
<dbReference type="EC" id="2.7.11.1" evidence="17"/>
<reference evidence="25 26" key="1">
    <citation type="journal article" date="2020" name="Mol. Biol. Evol.">
        <title>Distinct Expression and Methylation Patterns for Genes with Different Fates following a Single Whole-Genome Duplication in Flowering Plants.</title>
        <authorList>
            <person name="Shi T."/>
            <person name="Rahmani R.S."/>
            <person name="Gugger P.F."/>
            <person name="Wang M."/>
            <person name="Li H."/>
            <person name="Zhang Y."/>
            <person name="Li Z."/>
            <person name="Wang Q."/>
            <person name="Van de Peer Y."/>
            <person name="Marchal K."/>
            <person name="Chen J."/>
        </authorList>
    </citation>
    <scope>NUCLEOTIDE SEQUENCE [LARGE SCALE GENOMIC DNA]</scope>
    <source>
        <tissue evidence="25">Leaf</tissue>
    </source>
</reference>
<dbReference type="EMBL" id="DUZY01000002">
    <property type="protein sequence ID" value="DAD26542.1"/>
    <property type="molecule type" value="Genomic_DNA"/>
</dbReference>
<dbReference type="PROSITE" id="PS00108">
    <property type="entry name" value="PROTEIN_KINASE_ST"/>
    <property type="match status" value="1"/>
</dbReference>
<keyword evidence="9 17" id="KW-0067">ATP-binding</keyword>
<sequence length="728" mass="82167">MANRDRPVHSRGSRVSLHRDGTMELTDFDGSTVWSTNTTGTMVNKAELLDTGNLVLRDQDDKILWQSFDFPTDTLLPSQLLTKNKKLISSMGNTTYTSGYFSLLFDNDNVLRLLYDGPEISSLYWPNPDKTVFQNGRTNYNSSRTAVLDEMGIFSSSDRTKLVATDMGLGIKRRLTLDYDGNLRLYSLRESSNGSWVISSQAPQQQCKVHGLCGRNGICHYTPEPKCSCPAGYNVSDPSNWNKGCKPLFNPTCCDQTQASGFVALPHTDFYGYDLDYIQSSTFESCKSLCLNNCSCEAFVYRLTGEATCYLKSDLFNGYHAPSFLGTAYLKLPRSFVTVETMDIPKGSDLICGFSKAEAKRRRTEWIYLYSFVSAIGVVEVLLFALGWWCLFRRHRMPPSMEDGYRTISSRFRKFTYAELKKATNTFKEELGRGGSGAVYKGTLDDNRVVAVKKLGDIIQGEEEFWAEVSTFARVNHINLVRMWGFCSEKTHRLLIYQYVENGSLDKHLFINAGNNKRGASFMNWARRFKIALGTAKGLAYLHHECLEWVIHCDVKPENILLDSDFEPKISDFGLAKLSQRGGPGSKFSRVRGTKGYMGPEWALNLPITAKIDVYSYGVVLLEIVKGNRLSDFVVMDGQEEVAKLKNFLAAVKTKIEHEEDSWVEDMVDPALKGQFNWNQAMTMVKIGISCVDEDRSKRPTMDAVVQALLECDDDPNIYTSNMFYDAE</sequence>
<evidence type="ECO:0000256" key="13">
    <source>
        <dbReference type="ARBA" id="ARBA00023170"/>
    </source>
</evidence>
<dbReference type="CDD" id="cd14066">
    <property type="entry name" value="STKc_IRAK"/>
    <property type="match status" value="1"/>
</dbReference>
<keyword evidence="8 17" id="KW-0418">Kinase</keyword>
<dbReference type="SMART" id="SM00220">
    <property type="entry name" value="S_TKc"/>
    <property type="match status" value="1"/>
</dbReference>
<dbReference type="InterPro" id="IPR011009">
    <property type="entry name" value="Kinase-like_dom_sf"/>
</dbReference>
<keyword evidence="3 18" id="KW-0245">EGF-like domain</keyword>
<feature type="binding site" evidence="19">
    <location>
        <position position="454"/>
    </location>
    <ligand>
        <name>ATP</name>
        <dbReference type="ChEBI" id="CHEBI:30616"/>
    </ligand>
</feature>
<evidence type="ECO:0000256" key="6">
    <source>
        <dbReference type="ARBA" id="ARBA00022729"/>
    </source>
</evidence>
<dbReference type="Gene3D" id="2.90.10.10">
    <property type="entry name" value="Bulb-type lectin domain"/>
    <property type="match status" value="1"/>
</dbReference>
<dbReference type="GO" id="GO:0005524">
    <property type="term" value="F:ATP binding"/>
    <property type="evidence" value="ECO:0007669"/>
    <property type="project" value="UniProtKB-UniRule"/>
</dbReference>
<keyword evidence="4 17" id="KW-0808">Transferase</keyword>
<evidence type="ECO:0000256" key="4">
    <source>
        <dbReference type="ARBA" id="ARBA00022679"/>
    </source>
</evidence>
<dbReference type="CDD" id="cd01098">
    <property type="entry name" value="PAN_AP_plant"/>
    <property type="match status" value="1"/>
</dbReference>
<keyword evidence="12" id="KW-1015">Disulfide bond</keyword>
<evidence type="ECO:0000256" key="11">
    <source>
        <dbReference type="ARBA" id="ARBA00023136"/>
    </source>
</evidence>
<evidence type="ECO:0000256" key="5">
    <source>
        <dbReference type="ARBA" id="ARBA00022692"/>
    </source>
</evidence>
<dbReference type="InterPro" id="IPR024171">
    <property type="entry name" value="SRK-like_kinase"/>
</dbReference>
<comment type="subcellular location">
    <subcellularLocation>
        <location evidence="1">Membrane</location>
        <topology evidence="1">Single-pass type I membrane protein</topology>
    </subcellularLocation>
</comment>
<evidence type="ECO:0000313" key="26">
    <source>
        <dbReference type="Proteomes" id="UP000607653"/>
    </source>
</evidence>
<evidence type="ECO:0000256" key="14">
    <source>
        <dbReference type="ARBA" id="ARBA00023180"/>
    </source>
</evidence>
<comment type="catalytic activity">
    <reaction evidence="16 17">
        <text>L-seryl-[protein] + ATP = O-phospho-L-seryl-[protein] + ADP + H(+)</text>
        <dbReference type="Rhea" id="RHEA:17989"/>
        <dbReference type="Rhea" id="RHEA-COMP:9863"/>
        <dbReference type="Rhea" id="RHEA-COMP:11604"/>
        <dbReference type="ChEBI" id="CHEBI:15378"/>
        <dbReference type="ChEBI" id="CHEBI:29999"/>
        <dbReference type="ChEBI" id="CHEBI:30616"/>
        <dbReference type="ChEBI" id="CHEBI:83421"/>
        <dbReference type="ChEBI" id="CHEBI:456216"/>
        <dbReference type="EC" id="2.7.11.1"/>
    </reaction>
</comment>
<feature type="domain" description="EGF-like" evidence="22">
    <location>
        <begin position="203"/>
        <end position="239"/>
    </location>
</feature>
<dbReference type="SMART" id="SM00473">
    <property type="entry name" value="PAN_AP"/>
    <property type="match status" value="1"/>
</dbReference>
<accession>A0A822Y2R1</accession>
<dbReference type="PROSITE" id="PS00107">
    <property type="entry name" value="PROTEIN_KINASE_ATP"/>
    <property type="match status" value="1"/>
</dbReference>
<dbReference type="SMART" id="SM00108">
    <property type="entry name" value="B_lectin"/>
    <property type="match status" value="1"/>
</dbReference>
<dbReference type="Pfam" id="PF00954">
    <property type="entry name" value="S_locus_glycop"/>
    <property type="match status" value="1"/>
</dbReference>
<evidence type="ECO:0000259" key="24">
    <source>
        <dbReference type="PROSITE" id="PS50948"/>
    </source>
</evidence>
<dbReference type="Gene3D" id="1.10.510.10">
    <property type="entry name" value="Transferase(Phosphotransferase) domain 1"/>
    <property type="match status" value="1"/>
</dbReference>
<evidence type="ECO:0000256" key="1">
    <source>
        <dbReference type="ARBA" id="ARBA00004479"/>
    </source>
</evidence>
<dbReference type="FunFam" id="1.10.510.10:FF:000302">
    <property type="entry name" value="Serine/threonine-protein kinase"/>
    <property type="match status" value="1"/>
</dbReference>
<keyword evidence="7 17" id="KW-0547">Nucleotide-binding</keyword>
<dbReference type="PANTHER" id="PTHR47974">
    <property type="entry name" value="OS07G0415500 PROTEIN"/>
    <property type="match status" value="1"/>
</dbReference>
<dbReference type="GO" id="GO:0016020">
    <property type="term" value="C:membrane"/>
    <property type="evidence" value="ECO:0007669"/>
    <property type="project" value="UniProtKB-SubCell"/>
</dbReference>
<keyword evidence="14" id="KW-0325">Glycoprotein</keyword>
<feature type="transmembrane region" description="Helical" evidence="20">
    <location>
        <begin position="366"/>
        <end position="391"/>
    </location>
</feature>
<dbReference type="InterPro" id="IPR008271">
    <property type="entry name" value="Ser/Thr_kinase_AS"/>
</dbReference>
<evidence type="ECO:0000256" key="3">
    <source>
        <dbReference type="ARBA" id="ARBA00022536"/>
    </source>
</evidence>
<dbReference type="Gene3D" id="3.30.200.20">
    <property type="entry name" value="Phosphorylase Kinase, domain 1"/>
    <property type="match status" value="1"/>
</dbReference>
<evidence type="ECO:0000256" key="16">
    <source>
        <dbReference type="ARBA" id="ARBA00048679"/>
    </source>
</evidence>
<dbReference type="Proteomes" id="UP000607653">
    <property type="component" value="Unassembled WGS sequence"/>
</dbReference>
<evidence type="ECO:0000313" key="25">
    <source>
        <dbReference type="EMBL" id="DAD26542.1"/>
    </source>
</evidence>
<dbReference type="InterPro" id="IPR000742">
    <property type="entry name" value="EGF"/>
</dbReference>
<dbReference type="InterPro" id="IPR003609">
    <property type="entry name" value="Pan_app"/>
</dbReference>
<feature type="domain" description="Protein kinase" evidence="21">
    <location>
        <begin position="425"/>
        <end position="718"/>
    </location>
</feature>
<evidence type="ECO:0000256" key="8">
    <source>
        <dbReference type="ARBA" id="ARBA00022777"/>
    </source>
</evidence>
<evidence type="ECO:0000256" key="9">
    <source>
        <dbReference type="ARBA" id="ARBA00022840"/>
    </source>
</evidence>
<dbReference type="InterPro" id="IPR001480">
    <property type="entry name" value="Bulb-type_lectin_dom"/>
</dbReference>
<dbReference type="PROSITE" id="PS50948">
    <property type="entry name" value="PAN"/>
    <property type="match status" value="1"/>
</dbReference>
<gene>
    <name evidence="25" type="ORF">HUJ06_028010</name>
</gene>
<dbReference type="InterPro" id="IPR036426">
    <property type="entry name" value="Bulb-type_lectin_dom_sf"/>
</dbReference>
<evidence type="ECO:0000256" key="10">
    <source>
        <dbReference type="ARBA" id="ARBA00022989"/>
    </source>
</evidence>
<evidence type="ECO:0000256" key="7">
    <source>
        <dbReference type="ARBA" id="ARBA00022741"/>
    </source>
</evidence>
<dbReference type="FunFam" id="3.30.200.20:FF:000059">
    <property type="entry name" value="S-receptor-like serine/threonine-protein kinase"/>
    <property type="match status" value="1"/>
</dbReference>
<dbReference type="InterPro" id="IPR017441">
    <property type="entry name" value="Protein_kinase_ATP_BS"/>
</dbReference>
<keyword evidence="2 17" id="KW-0723">Serine/threonine-protein kinase</keyword>
<keyword evidence="26" id="KW-1185">Reference proteome</keyword>
<feature type="domain" description="Apple" evidence="24">
    <location>
        <begin position="254"/>
        <end position="336"/>
    </location>
</feature>
<evidence type="ECO:0000256" key="19">
    <source>
        <dbReference type="PROSITE-ProRule" id="PRU10141"/>
    </source>
</evidence>
<evidence type="ECO:0000259" key="21">
    <source>
        <dbReference type="PROSITE" id="PS50011"/>
    </source>
</evidence>
<dbReference type="InterPro" id="IPR000719">
    <property type="entry name" value="Prot_kinase_dom"/>
</dbReference>
<name>A0A822Y2R1_NELNU</name>
<dbReference type="GO" id="GO:0004674">
    <property type="term" value="F:protein serine/threonine kinase activity"/>
    <property type="evidence" value="ECO:0007669"/>
    <property type="project" value="UniProtKB-KW"/>
</dbReference>
<feature type="domain" description="Bulb-type lectin" evidence="23">
    <location>
        <begin position="1"/>
        <end position="69"/>
    </location>
</feature>
<dbReference type="SUPFAM" id="SSF56112">
    <property type="entry name" value="Protein kinase-like (PK-like)"/>
    <property type="match status" value="1"/>
</dbReference>
<evidence type="ECO:0000256" key="17">
    <source>
        <dbReference type="PIRNR" id="PIRNR000641"/>
    </source>
</evidence>
<comment type="caution">
    <text evidence="25">The sequence shown here is derived from an EMBL/GenBank/DDBJ whole genome shotgun (WGS) entry which is preliminary data.</text>
</comment>
<evidence type="ECO:0000259" key="23">
    <source>
        <dbReference type="PROSITE" id="PS50927"/>
    </source>
</evidence>
<evidence type="ECO:0000259" key="22">
    <source>
        <dbReference type="PROSITE" id="PS50026"/>
    </source>
</evidence>
<organism evidence="25 26">
    <name type="scientific">Nelumbo nucifera</name>
    <name type="common">Sacred lotus</name>
    <dbReference type="NCBI Taxonomy" id="4432"/>
    <lineage>
        <taxon>Eukaryota</taxon>
        <taxon>Viridiplantae</taxon>
        <taxon>Streptophyta</taxon>
        <taxon>Embryophyta</taxon>
        <taxon>Tracheophyta</taxon>
        <taxon>Spermatophyta</taxon>
        <taxon>Magnoliopsida</taxon>
        <taxon>Proteales</taxon>
        <taxon>Nelumbonaceae</taxon>
        <taxon>Nelumbo</taxon>
    </lineage>
</organism>
<evidence type="ECO:0000256" key="12">
    <source>
        <dbReference type="ARBA" id="ARBA00023157"/>
    </source>
</evidence>
<dbReference type="Pfam" id="PF01453">
    <property type="entry name" value="B_lectin"/>
    <property type="match status" value="1"/>
</dbReference>
<dbReference type="CDD" id="cd00028">
    <property type="entry name" value="B_lectin"/>
    <property type="match status" value="1"/>
</dbReference>
<comment type="caution">
    <text evidence="18">Lacks conserved residue(s) required for the propagation of feature annotation.</text>
</comment>
<keyword evidence="11 20" id="KW-0472">Membrane</keyword>
<dbReference type="PANTHER" id="PTHR47974:SF4">
    <property type="entry name" value="RECEPTOR-LIKE SERINE_THREONINE-PROTEIN KINASE"/>
    <property type="match status" value="1"/>
</dbReference>
<proteinExistence type="inferred from homology"/>
<evidence type="ECO:0000256" key="2">
    <source>
        <dbReference type="ARBA" id="ARBA00022527"/>
    </source>
</evidence>
<dbReference type="PIRSF" id="PIRSF000641">
    <property type="entry name" value="SRK"/>
    <property type="match status" value="1"/>
</dbReference>
<dbReference type="Pfam" id="PF08276">
    <property type="entry name" value="PAN_2"/>
    <property type="match status" value="1"/>
</dbReference>
<dbReference type="SUPFAM" id="SSF51110">
    <property type="entry name" value="alpha-D-mannose-specific plant lectins"/>
    <property type="match status" value="1"/>
</dbReference>
<evidence type="ECO:0000256" key="18">
    <source>
        <dbReference type="PROSITE-ProRule" id="PRU00076"/>
    </source>
</evidence>
<protein>
    <recommendedName>
        <fullName evidence="17">Receptor-like serine/threonine-protein kinase</fullName>
        <ecNumber evidence="17">2.7.11.1</ecNumber>
    </recommendedName>
</protein>
<keyword evidence="10 20" id="KW-1133">Transmembrane helix</keyword>
<comment type="catalytic activity">
    <reaction evidence="15 17">
        <text>L-threonyl-[protein] + ATP = O-phospho-L-threonyl-[protein] + ADP + H(+)</text>
        <dbReference type="Rhea" id="RHEA:46608"/>
        <dbReference type="Rhea" id="RHEA-COMP:11060"/>
        <dbReference type="Rhea" id="RHEA-COMP:11605"/>
        <dbReference type="ChEBI" id="CHEBI:15378"/>
        <dbReference type="ChEBI" id="CHEBI:30013"/>
        <dbReference type="ChEBI" id="CHEBI:30616"/>
        <dbReference type="ChEBI" id="CHEBI:61977"/>
        <dbReference type="ChEBI" id="CHEBI:456216"/>
        <dbReference type="EC" id="2.7.11.1"/>
    </reaction>
</comment>
<dbReference type="Pfam" id="PF00069">
    <property type="entry name" value="Pkinase"/>
    <property type="match status" value="1"/>
</dbReference>
<dbReference type="GO" id="GO:0048544">
    <property type="term" value="P:recognition of pollen"/>
    <property type="evidence" value="ECO:0007669"/>
    <property type="project" value="InterPro"/>
</dbReference>
<keyword evidence="6" id="KW-0732">Signal</keyword>
<keyword evidence="13" id="KW-0675">Receptor</keyword>
<comment type="similarity">
    <text evidence="17">Belongs to the protein kinase superfamily. Ser/Thr protein kinase family.</text>
</comment>
<dbReference type="PROSITE" id="PS50026">
    <property type="entry name" value="EGF_3"/>
    <property type="match status" value="1"/>
</dbReference>
<dbReference type="AlphaFoldDB" id="A0A822Y2R1"/>
<evidence type="ECO:0000256" key="15">
    <source>
        <dbReference type="ARBA" id="ARBA00047899"/>
    </source>
</evidence>
<dbReference type="FunFam" id="2.90.10.10:FF:000015">
    <property type="entry name" value="Serine/threonine-protein kinase"/>
    <property type="match status" value="1"/>
</dbReference>
<keyword evidence="5 20" id="KW-0812">Transmembrane</keyword>